<reference evidence="2" key="1">
    <citation type="submission" date="2019-08" db="EMBL/GenBank/DDBJ databases">
        <authorList>
            <person name="Kucharzyk K."/>
            <person name="Murdoch R.W."/>
            <person name="Higgins S."/>
            <person name="Loffler F."/>
        </authorList>
    </citation>
    <scope>NUCLEOTIDE SEQUENCE</scope>
</reference>
<feature type="transmembrane region" description="Helical" evidence="1">
    <location>
        <begin position="78"/>
        <end position="100"/>
    </location>
</feature>
<evidence type="ECO:0000256" key="1">
    <source>
        <dbReference type="SAM" id="Phobius"/>
    </source>
</evidence>
<keyword evidence="1" id="KW-1133">Transmembrane helix</keyword>
<comment type="caution">
    <text evidence="2">The sequence shown here is derived from an EMBL/GenBank/DDBJ whole genome shotgun (WGS) entry which is preliminary data.</text>
</comment>
<keyword evidence="1" id="KW-0812">Transmembrane</keyword>
<name>A0A645I0B7_9ZZZZ</name>
<gene>
    <name evidence="2" type="ORF">SDC9_192175</name>
</gene>
<dbReference type="AlphaFoldDB" id="A0A645I0B7"/>
<dbReference type="EMBL" id="VSSQ01103857">
    <property type="protein sequence ID" value="MPN44610.1"/>
    <property type="molecule type" value="Genomic_DNA"/>
</dbReference>
<keyword evidence="1" id="KW-0472">Membrane</keyword>
<feature type="transmembrane region" description="Helical" evidence="1">
    <location>
        <begin position="6"/>
        <end position="23"/>
    </location>
</feature>
<accession>A0A645I0B7</accession>
<organism evidence="2">
    <name type="scientific">bioreactor metagenome</name>
    <dbReference type="NCBI Taxonomy" id="1076179"/>
    <lineage>
        <taxon>unclassified sequences</taxon>
        <taxon>metagenomes</taxon>
        <taxon>ecological metagenomes</taxon>
    </lineage>
</organism>
<evidence type="ECO:0000313" key="2">
    <source>
        <dbReference type="EMBL" id="MPN44610.1"/>
    </source>
</evidence>
<proteinExistence type="predicted"/>
<sequence>MISWGILLLGCTVVANIVLGTYYKAWGIGQGFSKTKFIKGIRRATSVMVAVYLLTFVGTSFPYIFADYMKAGDSVTEILNAVSFYAIMIIFAVAIGIYFIKTLDNLRGIFGISANKEPDK</sequence>
<feature type="transmembrane region" description="Helical" evidence="1">
    <location>
        <begin position="44"/>
        <end position="66"/>
    </location>
</feature>
<protein>
    <submittedName>
        <fullName evidence="2">Uncharacterized protein</fullName>
    </submittedName>
</protein>